<keyword evidence="2" id="KW-1185">Reference proteome</keyword>
<proteinExistence type="predicted"/>
<accession>A0A7Y9THD9</accession>
<dbReference type="RefSeq" id="WP_179491807.1">
    <property type="nucleotide sequence ID" value="NZ_JACCCW010000002.1"/>
</dbReference>
<dbReference type="EMBL" id="JACCCW010000002">
    <property type="protein sequence ID" value="NYF80424.1"/>
    <property type="molecule type" value="Genomic_DNA"/>
</dbReference>
<evidence type="ECO:0000313" key="2">
    <source>
        <dbReference type="Proteomes" id="UP000589520"/>
    </source>
</evidence>
<evidence type="ECO:0000313" key="1">
    <source>
        <dbReference type="EMBL" id="NYF80424.1"/>
    </source>
</evidence>
<name>A0A7Y9THD9_9BACT</name>
<comment type="caution">
    <text evidence="1">The sequence shown here is derived from an EMBL/GenBank/DDBJ whole genome shotgun (WGS) entry which is preliminary data.</text>
</comment>
<dbReference type="AlphaFoldDB" id="A0A7Y9THD9"/>
<protein>
    <submittedName>
        <fullName evidence="1">Uncharacterized protein</fullName>
    </submittedName>
</protein>
<gene>
    <name evidence="1" type="ORF">HDF17_002744</name>
</gene>
<reference evidence="1 2" key="1">
    <citation type="submission" date="2020-07" db="EMBL/GenBank/DDBJ databases">
        <title>Genomic Encyclopedia of Type Strains, Phase IV (KMG-V): Genome sequencing to study the core and pangenomes of soil and plant-associated prokaryotes.</title>
        <authorList>
            <person name="Whitman W."/>
        </authorList>
    </citation>
    <scope>NUCLEOTIDE SEQUENCE [LARGE SCALE GENOMIC DNA]</scope>
    <source>
        <strain evidence="1 2">X4EP2</strain>
    </source>
</reference>
<sequence>MSTSTVSVPFLVPPPAPPCTAVIRRRPNQQQGRALEMLGHAIEYLVDSRMFLVHERNMPAESSAVQILSRASREVFATCAEIVPVRQRLKLWAALRLRMASLPAFGDTTSRRV</sequence>
<dbReference type="Proteomes" id="UP000589520">
    <property type="component" value="Unassembled WGS sequence"/>
</dbReference>
<organism evidence="1 2">
    <name type="scientific">Granulicella arctica</name>
    <dbReference type="NCBI Taxonomy" id="940613"/>
    <lineage>
        <taxon>Bacteria</taxon>
        <taxon>Pseudomonadati</taxon>
        <taxon>Acidobacteriota</taxon>
        <taxon>Terriglobia</taxon>
        <taxon>Terriglobales</taxon>
        <taxon>Acidobacteriaceae</taxon>
        <taxon>Granulicella</taxon>
    </lineage>
</organism>